<feature type="region of interest" description="Disordered" evidence="1">
    <location>
        <begin position="73"/>
        <end position="101"/>
    </location>
</feature>
<dbReference type="SUPFAM" id="SSF48179">
    <property type="entry name" value="6-phosphogluconate dehydrogenase C-terminal domain-like"/>
    <property type="match status" value="1"/>
</dbReference>
<dbReference type="Gene3D" id="1.10.1040.10">
    <property type="entry name" value="N-(1-d-carboxylethyl)-l-norvaline Dehydrogenase, domain 2"/>
    <property type="match status" value="1"/>
</dbReference>
<protein>
    <recommendedName>
        <fullName evidence="2">Phosphogluconate dehydrogenase NAD-binding putative C-terminal domain-containing protein</fullName>
    </recommendedName>
</protein>
<dbReference type="EMBL" id="JAKJXO020000001">
    <property type="protein sequence ID" value="KAL1613023.1"/>
    <property type="molecule type" value="Genomic_DNA"/>
</dbReference>
<dbReference type="Gene3D" id="3.40.50.720">
    <property type="entry name" value="NAD(P)-binding Rossmann-like Domain"/>
    <property type="match status" value="1"/>
</dbReference>
<dbReference type="Proteomes" id="UP001521785">
    <property type="component" value="Unassembled WGS sequence"/>
</dbReference>
<dbReference type="InterPro" id="IPR008927">
    <property type="entry name" value="6-PGluconate_DH-like_C_sf"/>
</dbReference>
<reference evidence="3 4" key="1">
    <citation type="submission" date="2024-02" db="EMBL/GenBank/DDBJ databases">
        <title>De novo assembly and annotation of 12 fungi associated with fruit tree decline syndrome in Ontario, Canada.</title>
        <authorList>
            <person name="Sulman M."/>
            <person name="Ellouze W."/>
            <person name="Ilyukhin E."/>
        </authorList>
    </citation>
    <scope>NUCLEOTIDE SEQUENCE [LARGE SCALE GENOMIC DNA]</scope>
    <source>
        <strain evidence="3 4">M42-189</strain>
    </source>
</reference>
<feature type="domain" description="Phosphogluconate dehydrogenase NAD-binding putative C-terminal" evidence="2">
    <location>
        <begin position="146"/>
        <end position="217"/>
    </location>
</feature>
<name>A0ABR3S972_9PLEO</name>
<sequence length="251" mass="26339">MAASKATVGVLSIGQMGFGIAQLLLAHGFHVVTNVSDRSTATQKRAKSASIECVSSDLELVMFLDGGIIGGPPSPTPGSTDWKRPGIPTSGPHPLSDAPIAGPQLADVLNTRHLDGKIGTASGLKCTFAALSKGFTALALQSFTTAASLGVLPQLQDYIEQYNPTLKARAEKGITGCPPKAYRWVEEMNQIGQCFEVEGGWPDSANVFRNVASVYEQLAVAVEERGGSEGMEELPGALLALTKSLKDGQKE</sequence>
<gene>
    <name evidence="3" type="ORF">SLS60_001255</name>
</gene>
<keyword evidence="4" id="KW-1185">Reference proteome</keyword>
<dbReference type="InterPro" id="IPR015814">
    <property type="entry name" value="Pgluconate_DH_NAD-bd_C"/>
</dbReference>
<evidence type="ECO:0000259" key="2">
    <source>
        <dbReference type="Pfam" id="PF09130"/>
    </source>
</evidence>
<dbReference type="InterPro" id="IPR013328">
    <property type="entry name" value="6PGD_dom2"/>
</dbReference>
<evidence type="ECO:0000256" key="1">
    <source>
        <dbReference type="SAM" id="MobiDB-lite"/>
    </source>
</evidence>
<organism evidence="3 4">
    <name type="scientific">Paraconiothyrium brasiliense</name>
    <dbReference type="NCBI Taxonomy" id="300254"/>
    <lineage>
        <taxon>Eukaryota</taxon>
        <taxon>Fungi</taxon>
        <taxon>Dikarya</taxon>
        <taxon>Ascomycota</taxon>
        <taxon>Pezizomycotina</taxon>
        <taxon>Dothideomycetes</taxon>
        <taxon>Pleosporomycetidae</taxon>
        <taxon>Pleosporales</taxon>
        <taxon>Massarineae</taxon>
        <taxon>Didymosphaeriaceae</taxon>
        <taxon>Paraconiothyrium</taxon>
    </lineage>
</organism>
<comment type="caution">
    <text evidence="3">The sequence shown here is derived from an EMBL/GenBank/DDBJ whole genome shotgun (WGS) entry which is preliminary data.</text>
</comment>
<proteinExistence type="predicted"/>
<accession>A0ABR3S972</accession>
<evidence type="ECO:0000313" key="4">
    <source>
        <dbReference type="Proteomes" id="UP001521785"/>
    </source>
</evidence>
<evidence type="ECO:0000313" key="3">
    <source>
        <dbReference type="EMBL" id="KAL1613023.1"/>
    </source>
</evidence>
<dbReference type="Pfam" id="PF09130">
    <property type="entry name" value="DUF1932"/>
    <property type="match status" value="1"/>
</dbReference>